<feature type="region of interest" description="Disordered" evidence="1">
    <location>
        <begin position="151"/>
        <end position="182"/>
    </location>
</feature>
<gene>
    <name evidence="2" type="ORF">TraAM80_03195</name>
</gene>
<accession>A0A422NQJ2</accession>
<feature type="compositionally biased region" description="Low complexity" evidence="1">
    <location>
        <begin position="156"/>
        <end position="181"/>
    </location>
</feature>
<comment type="caution">
    <text evidence="2">The sequence shown here is derived from an EMBL/GenBank/DDBJ whole genome shotgun (WGS) entry which is preliminary data.</text>
</comment>
<dbReference type="OrthoDB" id="252454at2759"/>
<organism evidence="2 3">
    <name type="scientific">Trypanosoma rangeli</name>
    <dbReference type="NCBI Taxonomy" id="5698"/>
    <lineage>
        <taxon>Eukaryota</taxon>
        <taxon>Discoba</taxon>
        <taxon>Euglenozoa</taxon>
        <taxon>Kinetoplastea</taxon>
        <taxon>Metakinetoplastina</taxon>
        <taxon>Trypanosomatida</taxon>
        <taxon>Trypanosomatidae</taxon>
        <taxon>Trypanosoma</taxon>
        <taxon>Herpetosoma</taxon>
    </lineage>
</organism>
<feature type="compositionally biased region" description="Polar residues" evidence="1">
    <location>
        <begin position="239"/>
        <end position="251"/>
    </location>
</feature>
<feature type="region of interest" description="Disordered" evidence="1">
    <location>
        <begin position="24"/>
        <end position="43"/>
    </location>
</feature>
<proteinExistence type="predicted"/>
<sequence>MTIMDTTVSASAATSRQHLNRTATLRPCGDSSNGGRHQTDRHEACTHHELTLPPFTLQSSGERPGNNAPQPPILLLSRRCRQDPAVMRLRADLALRETSSSGSVISEPQAALSEAVNSAVTPKKRFSLGYDDDAALPPFSIPEYDSRTFSLQGEKSPVSSSEISSTLLTSGGESSAASSETEITVTAKNHTSTKCYWISRQPQGLEERHEGSFEPAHEEEINKGLQTLPFDFDQKSATLQETESGMSNSESCVRGVPTASSSAAWETDESKANTDEDEEDTALSHHEEDEVLGVTAEGEFIYRRDVDAERSRLGKANYKCYQDSCWLLDGHGDDEASCMLAPAASFCTPEKNIFATGLSSRARMSHRHGEEVGARRNMTATSSSTPLQLSAVLPQRRSIGASRQRKTRKWATSDVEWCSLLLQYRTCENADEMQYKELVGAVDSWHEAQRRYHLEALEQRLLEEDSYERPPFILRW</sequence>
<dbReference type="GeneID" id="40327128"/>
<dbReference type="EMBL" id="MKGL01000080">
    <property type="protein sequence ID" value="RNF07748.1"/>
    <property type="molecule type" value="Genomic_DNA"/>
</dbReference>
<keyword evidence="3" id="KW-1185">Reference proteome</keyword>
<dbReference type="AlphaFoldDB" id="A0A422NQJ2"/>
<evidence type="ECO:0000256" key="1">
    <source>
        <dbReference type="SAM" id="MobiDB-lite"/>
    </source>
</evidence>
<protein>
    <submittedName>
        <fullName evidence="2">Uncharacterized protein</fullName>
    </submittedName>
</protein>
<reference evidence="2 3" key="1">
    <citation type="journal article" date="2018" name="BMC Genomics">
        <title>Genomic comparison of Trypanosoma conorhini and Trypanosoma rangeli to Trypanosoma cruzi strains of high and low virulence.</title>
        <authorList>
            <person name="Bradwell K.R."/>
            <person name="Koparde V.N."/>
            <person name="Matveyev A.V."/>
            <person name="Serrano M.G."/>
            <person name="Alves J.M."/>
            <person name="Parikh H."/>
            <person name="Huang B."/>
            <person name="Lee V."/>
            <person name="Espinosa-Alvarez O."/>
            <person name="Ortiz P.A."/>
            <person name="Costa-Martins A.G."/>
            <person name="Teixeira M.M."/>
            <person name="Buck G.A."/>
        </authorList>
    </citation>
    <scope>NUCLEOTIDE SEQUENCE [LARGE SCALE GENOMIC DNA]</scope>
    <source>
        <strain evidence="2 3">AM80</strain>
    </source>
</reference>
<feature type="region of interest" description="Disordered" evidence="1">
    <location>
        <begin position="239"/>
        <end position="286"/>
    </location>
</feature>
<dbReference type="Proteomes" id="UP000283634">
    <property type="component" value="Unassembled WGS sequence"/>
</dbReference>
<evidence type="ECO:0000313" key="3">
    <source>
        <dbReference type="Proteomes" id="UP000283634"/>
    </source>
</evidence>
<dbReference type="OMA" id="HEACTHH"/>
<evidence type="ECO:0000313" key="2">
    <source>
        <dbReference type="EMBL" id="RNF07748.1"/>
    </source>
</evidence>
<dbReference type="RefSeq" id="XP_029240013.1">
    <property type="nucleotide sequence ID" value="XM_029380172.1"/>
</dbReference>
<name>A0A422NQJ2_TRYRA</name>